<dbReference type="Proteomes" id="UP000219050">
    <property type="component" value="Chromosome"/>
</dbReference>
<comment type="subunit">
    <text evidence="7">The complex comprises the extracytoplasmic solute receptor protein and the two transmembrane proteins.</text>
</comment>
<evidence type="ECO:0000256" key="5">
    <source>
        <dbReference type="ARBA" id="ARBA00022989"/>
    </source>
</evidence>
<comment type="subcellular location">
    <subcellularLocation>
        <location evidence="1 7">Cell inner membrane</location>
        <topology evidence="1 7">Multi-pass membrane protein</topology>
    </subcellularLocation>
</comment>
<evidence type="ECO:0000256" key="6">
    <source>
        <dbReference type="ARBA" id="ARBA00023136"/>
    </source>
</evidence>
<comment type="similarity">
    <text evidence="7">Belongs to the TRAP transporter large permease family.</text>
</comment>
<reference evidence="9 10" key="1">
    <citation type="submission" date="2017-05" db="EMBL/GenBank/DDBJ databases">
        <title>Comparative genomic and metabolic analysis of manganese-oxidizing mechanisms in Celeribater manganoxidans DY25T: its adaption to the environment of polymetallic nodule.</title>
        <authorList>
            <person name="Wang X."/>
        </authorList>
    </citation>
    <scope>NUCLEOTIDE SEQUENCE [LARGE SCALE GENOMIC DNA]</scope>
    <source>
        <strain evidence="9 10">DY25</strain>
    </source>
</reference>
<dbReference type="GO" id="GO:0005886">
    <property type="term" value="C:plasma membrane"/>
    <property type="evidence" value="ECO:0007669"/>
    <property type="project" value="UniProtKB-SubCell"/>
</dbReference>
<feature type="transmembrane region" description="Helical" evidence="7">
    <location>
        <begin position="393"/>
        <end position="417"/>
    </location>
</feature>
<evidence type="ECO:0000256" key="1">
    <source>
        <dbReference type="ARBA" id="ARBA00004429"/>
    </source>
</evidence>
<feature type="transmembrane region" description="Helical" evidence="7">
    <location>
        <begin position="6"/>
        <end position="37"/>
    </location>
</feature>
<comment type="function">
    <text evidence="7">Part of the tripartite ATP-independent periplasmic (TRAP) transport system.</text>
</comment>
<keyword evidence="6 7" id="KW-0472">Membrane</keyword>
<dbReference type="PIRSF" id="PIRSF006066">
    <property type="entry name" value="HI0050"/>
    <property type="match status" value="1"/>
</dbReference>
<dbReference type="GO" id="GO:0022857">
    <property type="term" value="F:transmembrane transporter activity"/>
    <property type="evidence" value="ECO:0007669"/>
    <property type="project" value="UniProtKB-UniRule"/>
</dbReference>
<dbReference type="AlphaFoldDB" id="A0A291M0T8"/>
<feature type="transmembrane region" description="Helical" evidence="7">
    <location>
        <begin position="138"/>
        <end position="166"/>
    </location>
</feature>
<dbReference type="PANTHER" id="PTHR33362:SF3">
    <property type="entry name" value="SIALIC ACID TRAP TRANSPORTER PERMEASE PROTEIN SIAT"/>
    <property type="match status" value="1"/>
</dbReference>
<dbReference type="Pfam" id="PF06808">
    <property type="entry name" value="DctM"/>
    <property type="match status" value="1"/>
</dbReference>
<dbReference type="InterPro" id="IPR004681">
    <property type="entry name" value="TRAP_DctM"/>
</dbReference>
<keyword evidence="10" id="KW-1185">Reference proteome</keyword>
<keyword evidence="5 7" id="KW-1133">Transmembrane helix</keyword>
<feature type="transmembrane region" description="Helical" evidence="7">
    <location>
        <begin position="317"/>
        <end position="342"/>
    </location>
</feature>
<feature type="transmembrane region" description="Helical" evidence="7">
    <location>
        <begin position="354"/>
        <end position="373"/>
    </location>
</feature>
<evidence type="ECO:0000256" key="3">
    <source>
        <dbReference type="ARBA" id="ARBA00022519"/>
    </source>
</evidence>
<evidence type="ECO:0000256" key="4">
    <source>
        <dbReference type="ARBA" id="ARBA00022692"/>
    </source>
</evidence>
<dbReference type="InterPro" id="IPR010656">
    <property type="entry name" value="DctM"/>
</dbReference>
<comment type="caution">
    <text evidence="7">Lacks conserved residue(s) required for the propagation of feature annotation.</text>
</comment>
<keyword evidence="3 7" id="KW-0997">Cell inner membrane</keyword>
<dbReference type="RefSeq" id="WP_097373606.1">
    <property type="nucleotide sequence ID" value="NZ_CP021404.1"/>
</dbReference>
<proteinExistence type="inferred from homology"/>
<evidence type="ECO:0000313" key="10">
    <source>
        <dbReference type="Proteomes" id="UP000219050"/>
    </source>
</evidence>
<feature type="transmembrane region" description="Helical" evidence="7">
    <location>
        <begin position="274"/>
        <end position="297"/>
    </location>
</feature>
<dbReference type="PANTHER" id="PTHR33362">
    <property type="entry name" value="SIALIC ACID TRAP TRANSPORTER PERMEASE PROTEIN SIAT-RELATED"/>
    <property type="match status" value="1"/>
</dbReference>
<evidence type="ECO:0000259" key="8">
    <source>
        <dbReference type="Pfam" id="PF06808"/>
    </source>
</evidence>
<feature type="transmembrane region" description="Helical" evidence="7">
    <location>
        <begin position="216"/>
        <end position="238"/>
    </location>
</feature>
<keyword evidence="4 7" id="KW-0812">Transmembrane</keyword>
<keyword evidence="7" id="KW-0813">Transport</keyword>
<accession>A0A291M0T8</accession>
<dbReference type="OrthoDB" id="9790209at2"/>
<keyword evidence="2" id="KW-1003">Cell membrane</keyword>
<feature type="transmembrane region" description="Helical" evidence="7">
    <location>
        <begin position="57"/>
        <end position="75"/>
    </location>
</feature>
<feature type="domain" description="TRAP C4-dicarboxylate transport system permease DctM subunit" evidence="8">
    <location>
        <begin position="13"/>
        <end position="419"/>
    </location>
</feature>
<dbReference type="KEGG" id="cmag:CBW24_10985"/>
<feature type="transmembrane region" description="Helical" evidence="7">
    <location>
        <begin position="172"/>
        <end position="195"/>
    </location>
</feature>
<feature type="transmembrane region" description="Helical" evidence="7">
    <location>
        <begin position="244"/>
        <end position="262"/>
    </location>
</feature>
<evidence type="ECO:0000313" key="9">
    <source>
        <dbReference type="EMBL" id="ATI42477.1"/>
    </source>
</evidence>
<evidence type="ECO:0000256" key="2">
    <source>
        <dbReference type="ARBA" id="ARBA00022475"/>
    </source>
</evidence>
<evidence type="ECO:0000256" key="7">
    <source>
        <dbReference type="RuleBase" id="RU369079"/>
    </source>
</evidence>
<gene>
    <name evidence="9" type="ORF">CBW24_10985</name>
</gene>
<protein>
    <recommendedName>
        <fullName evidence="7">TRAP transporter large permease protein</fullName>
    </recommendedName>
</protein>
<dbReference type="EMBL" id="CP021404">
    <property type="protein sequence ID" value="ATI42477.1"/>
    <property type="molecule type" value="Genomic_DNA"/>
</dbReference>
<name>A0A291M0T8_9RHOB</name>
<organism evidence="9 10">
    <name type="scientific">Pacificitalea manganoxidans</name>
    <dbReference type="NCBI Taxonomy" id="1411902"/>
    <lineage>
        <taxon>Bacteria</taxon>
        <taxon>Pseudomonadati</taxon>
        <taxon>Pseudomonadota</taxon>
        <taxon>Alphaproteobacteria</taxon>
        <taxon>Rhodobacterales</taxon>
        <taxon>Paracoccaceae</taxon>
        <taxon>Pacificitalea</taxon>
    </lineage>
</organism>
<dbReference type="NCBIfam" id="TIGR00786">
    <property type="entry name" value="dctM"/>
    <property type="match status" value="1"/>
</dbReference>
<sequence>MNLELLLILLIGVSLIVIMLGMPVALALGGCAVIYLLAEGFPLTQTAMELAFSIDKFTMLAIPLFMLAGSLMNAARITDRIFDFAASIVGRVPGGLGHVNVINSLVFAGMSGSALADVASLGPMQVRAMKKHGYDEKLAIGITLASASIGPILPPSIPLVMFGIIAQVSITQLFLGGVLPAFVIAGCLMIYIYIVARGRGYVSADPFSLRTVARTFLRAAPPMLTPVIIVGGMTMGIFSPTEAATVAVLYALFLGGVIYRELTFKAALDALFEVASASAKLLFIIANAVLFGWVLTIGNIPQTAATAISTTFESPSMFILLTLVSLLILGAIIENAILLLILAPMLVGVGTETFGLDPVHLGVTMVFCIMIGQYTPPLGLSLFLMKDLTGVPFGRVCAAVAPFLIPLIAALLIMAYVPQVVTWLPRTLGY</sequence>